<reference evidence="2" key="1">
    <citation type="submission" date="2024-07" db="EMBL/GenBank/DDBJ databases">
        <title>Two chromosome-level genome assemblies of Korean endemic species Abeliophyllum distichum and Forsythia ovata (Oleaceae).</title>
        <authorList>
            <person name="Jang H."/>
        </authorList>
    </citation>
    <scope>NUCLEOTIDE SEQUENCE [LARGE SCALE GENOMIC DNA]</scope>
</reference>
<gene>
    <name evidence="1" type="ORF">Fot_07154</name>
</gene>
<dbReference type="EMBL" id="JBFOLJ010000002">
    <property type="protein sequence ID" value="KAL2553535.1"/>
    <property type="molecule type" value="Genomic_DNA"/>
</dbReference>
<name>A0ABD1WZ56_9LAMI</name>
<protein>
    <submittedName>
        <fullName evidence="1">Uncharacterized protein</fullName>
    </submittedName>
</protein>
<comment type="caution">
    <text evidence="1">The sequence shown here is derived from an EMBL/GenBank/DDBJ whole genome shotgun (WGS) entry which is preliminary data.</text>
</comment>
<evidence type="ECO:0000313" key="2">
    <source>
        <dbReference type="Proteomes" id="UP001604277"/>
    </source>
</evidence>
<accession>A0ABD1WZ56</accession>
<dbReference type="Pfam" id="PF05542">
    <property type="entry name" value="DUF760"/>
    <property type="match status" value="1"/>
</dbReference>
<sequence>MLKRIEPLDTSIFTYGFSDPAKDSMKQTIPAMLGLLPSAQFSVTVSITKRPLDRLILSSIITGYTLWNTLWAFVSSSSSIASSWASRNDRIVVIPKAWASMVSTGFSFSDLGTEACRAILEIAWEAPQF</sequence>
<dbReference type="InterPro" id="IPR008479">
    <property type="entry name" value="DUF760"/>
</dbReference>
<keyword evidence="2" id="KW-1185">Reference proteome</keyword>
<proteinExistence type="predicted"/>
<dbReference type="PANTHER" id="PTHR33598">
    <property type="entry name" value="OS02G0833400 PROTEIN"/>
    <property type="match status" value="1"/>
</dbReference>
<dbReference type="PANTHER" id="PTHR33598:SF10">
    <property type="entry name" value="SEED MATURATION-LIKE PROTEIN"/>
    <property type="match status" value="1"/>
</dbReference>
<dbReference type="Proteomes" id="UP001604277">
    <property type="component" value="Unassembled WGS sequence"/>
</dbReference>
<evidence type="ECO:0000313" key="1">
    <source>
        <dbReference type="EMBL" id="KAL2553535.1"/>
    </source>
</evidence>
<dbReference type="AlphaFoldDB" id="A0ABD1WZ56"/>
<organism evidence="1 2">
    <name type="scientific">Forsythia ovata</name>
    <dbReference type="NCBI Taxonomy" id="205694"/>
    <lineage>
        <taxon>Eukaryota</taxon>
        <taxon>Viridiplantae</taxon>
        <taxon>Streptophyta</taxon>
        <taxon>Embryophyta</taxon>
        <taxon>Tracheophyta</taxon>
        <taxon>Spermatophyta</taxon>
        <taxon>Magnoliopsida</taxon>
        <taxon>eudicotyledons</taxon>
        <taxon>Gunneridae</taxon>
        <taxon>Pentapetalae</taxon>
        <taxon>asterids</taxon>
        <taxon>lamiids</taxon>
        <taxon>Lamiales</taxon>
        <taxon>Oleaceae</taxon>
        <taxon>Forsythieae</taxon>
        <taxon>Forsythia</taxon>
    </lineage>
</organism>